<comment type="caution">
    <text evidence="2">The sequence shown here is derived from an EMBL/GenBank/DDBJ whole genome shotgun (WGS) entry which is preliminary data.</text>
</comment>
<evidence type="ECO:0000313" key="2">
    <source>
        <dbReference type="EMBL" id="KAL0497867.1"/>
    </source>
</evidence>
<feature type="chain" id="PRO_5043351928" evidence="1">
    <location>
        <begin position="18"/>
        <end position="279"/>
    </location>
</feature>
<gene>
    <name evidence="2" type="ORF">Q4I31_006157</name>
</gene>
<feature type="signal peptide" evidence="1">
    <location>
        <begin position="1"/>
        <end position="17"/>
    </location>
</feature>
<proteinExistence type="predicted"/>
<reference evidence="2 3" key="1">
    <citation type="submission" date="2024-02" db="EMBL/GenBank/DDBJ databases">
        <title>FIRST GENOME SEQUENCES OF Leishmania (Viannia) shawi, Leishmania (Viannia) lindenbergi AND Leishmania (Viannia) utingensis.</title>
        <authorList>
            <person name="Resadore F."/>
            <person name="Custodio M.G.F."/>
            <person name="Boite M.C."/>
            <person name="Cupolillo E."/>
            <person name="Ferreira G.E.M."/>
        </authorList>
    </citation>
    <scope>NUCLEOTIDE SEQUENCE [LARGE SCALE GENOMIC DNA]</scope>
    <source>
        <strain evidence="2 3">MHOM/BR/1966/M15733</strain>
    </source>
</reference>
<keyword evidence="3" id="KW-1185">Reference proteome</keyword>
<protein>
    <submittedName>
        <fullName evidence="2">Uncharacterized protein</fullName>
    </submittedName>
</protein>
<name>A0AAW3A332_9TRYP</name>
<evidence type="ECO:0000256" key="1">
    <source>
        <dbReference type="SAM" id="SignalP"/>
    </source>
</evidence>
<organism evidence="2 3">
    <name type="scientific">Leishmania lindenbergi</name>
    <dbReference type="NCBI Taxonomy" id="651832"/>
    <lineage>
        <taxon>Eukaryota</taxon>
        <taxon>Discoba</taxon>
        <taxon>Euglenozoa</taxon>
        <taxon>Kinetoplastea</taxon>
        <taxon>Metakinetoplastina</taxon>
        <taxon>Trypanosomatida</taxon>
        <taxon>Trypanosomatidae</taxon>
        <taxon>Leishmaniinae</taxon>
        <taxon>Leishmania</taxon>
    </lineage>
</organism>
<dbReference type="EMBL" id="JBAMZK010000033">
    <property type="protein sequence ID" value="KAL0497867.1"/>
    <property type="molecule type" value="Genomic_DNA"/>
</dbReference>
<keyword evidence="1" id="KW-0732">Signal</keyword>
<evidence type="ECO:0000313" key="3">
    <source>
        <dbReference type="Proteomes" id="UP001500131"/>
    </source>
</evidence>
<accession>A0AAW3A332</accession>
<sequence length="279" mass="29645">MGCILLLWWAASPLVRATLVCLRKSEAVFIARMQYAGLPGALNPPTHRMAVLVQQPTVPRGLVSLRRASVLSRNSGWGVVAEASDAELAEPSTAILRQLFEVHCVRSAALALGGLRLSLAQRHLCLFFFLPSRTLTVSPVPSWTLHMVEDGCLECLQDQGYAEAVKGAVVELSQTSPDAAEGAAPPALSAAAGPGSSVCYLERSAGPHQANAAGDGERDGRRGHFRQTAVVPMRGPLLLIAFLVLQLVIHCIADCTCHAVVSRSDEYPFHGSAIAHCAV</sequence>
<dbReference type="Proteomes" id="UP001500131">
    <property type="component" value="Unassembled WGS sequence"/>
</dbReference>
<dbReference type="AlphaFoldDB" id="A0AAW3A332"/>